<dbReference type="PANTHER" id="PTHR48207:SF3">
    <property type="entry name" value="SUCCINATE--HYDROXYMETHYLGLUTARATE COA-TRANSFERASE"/>
    <property type="match status" value="1"/>
</dbReference>
<dbReference type="EMBL" id="JAPEVI010000003">
    <property type="protein sequence ID" value="MCX2723422.1"/>
    <property type="molecule type" value="Genomic_DNA"/>
</dbReference>
<dbReference type="InterPro" id="IPR023606">
    <property type="entry name" value="CoA-Trfase_III_dom_1_sf"/>
</dbReference>
<dbReference type="Pfam" id="PF02515">
    <property type="entry name" value="CoA_transf_3"/>
    <property type="match status" value="1"/>
</dbReference>
<dbReference type="Gene3D" id="3.40.50.10540">
    <property type="entry name" value="Crotonobetainyl-coa:carnitine coa-transferase, domain 1"/>
    <property type="match status" value="1"/>
</dbReference>
<comment type="caution">
    <text evidence="2">The sequence shown here is derived from an EMBL/GenBank/DDBJ whole genome shotgun (WGS) entry which is preliminary data.</text>
</comment>
<evidence type="ECO:0000313" key="2">
    <source>
        <dbReference type="EMBL" id="MCX2723422.1"/>
    </source>
</evidence>
<keyword evidence="1" id="KW-0808">Transferase</keyword>
<gene>
    <name evidence="2" type="ORF">ON753_13745</name>
</gene>
<dbReference type="Gene3D" id="3.30.1540.10">
    <property type="entry name" value="formyl-coa transferase, domain 3"/>
    <property type="match status" value="1"/>
</dbReference>
<protein>
    <submittedName>
        <fullName evidence="2">CaiB/BaiF CoA-transferase family protein</fullName>
    </submittedName>
</protein>
<evidence type="ECO:0000313" key="3">
    <source>
        <dbReference type="Proteomes" id="UP001300261"/>
    </source>
</evidence>
<dbReference type="Proteomes" id="UP001300261">
    <property type="component" value="Unassembled WGS sequence"/>
</dbReference>
<sequence>MTAPLKGIKVIELARILAGPWTGQTLADLGADVIKVESPQGDDTRGWGPPFVRDEAGEDRDAAYFHACNRGKRSIAVDFRTEEGQEIVRRLVAGADVLIENFKVGGLAKYGLDYESLRKVNPKLVYCSITGFGQTGPYARRAGYDFMIQGMGGIMDLTGEPDGAPQKIGVAFADIFTGLYGVIGVLAALRRRDETGEGEWVDMALLDAQVSVLANQALNYFVSGRSPKRLGNAHPNIVPYQVFPAKDGHLIIAVGNDSQFRRLCGVLGLPALAGEPKFATNAARVAARSELIPLLSAETAARNRDDLLAALELEGVPAGPINSVEEVFDDPQVQGRGLKVDLPATGVAGGTVPSVRTPISFRNSELVLRHAAPMLGEHTQEILAELGLVPSKGTGS</sequence>
<dbReference type="RefSeq" id="WP_265963200.1">
    <property type="nucleotide sequence ID" value="NZ_JAPEVI010000003.1"/>
</dbReference>
<accession>A0ABT3R2P9</accession>
<name>A0ABT3R2P9_9HYPH</name>
<keyword evidence="3" id="KW-1185">Reference proteome</keyword>
<evidence type="ECO:0000256" key="1">
    <source>
        <dbReference type="ARBA" id="ARBA00022679"/>
    </source>
</evidence>
<organism evidence="2 3">
    <name type="scientific">Roseibium salinum</name>
    <dbReference type="NCBI Taxonomy" id="1604349"/>
    <lineage>
        <taxon>Bacteria</taxon>
        <taxon>Pseudomonadati</taxon>
        <taxon>Pseudomonadota</taxon>
        <taxon>Alphaproteobacteria</taxon>
        <taxon>Hyphomicrobiales</taxon>
        <taxon>Stappiaceae</taxon>
        <taxon>Roseibium</taxon>
    </lineage>
</organism>
<dbReference type="SUPFAM" id="SSF89796">
    <property type="entry name" value="CoA-transferase family III (CaiB/BaiF)"/>
    <property type="match status" value="1"/>
</dbReference>
<dbReference type="InterPro" id="IPR050483">
    <property type="entry name" value="CoA-transferase_III_domain"/>
</dbReference>
<dbReference type="InterPro" id="IPR044855">
    <property type="entry name" value="CoA-Trfase_III_dom3_sf"/>
</dbReference>
<proteinExistence type="predicted"/>
<dbReference type="PANTHER" id="PTHR48207">
    <property type="entry name" value="SUCCINATE--HYDROXYMETHYLGLUTARATE COA-TRANSFERASE"/>
    <property type="match status" value="1"/>
</dbReference>
<reference evidence="2 3" key="1">
    <citation type="journal article" date="2016" name="Int. J. Syst. Evol. Microbiol.">
        <title>Labrenzia salina sp. nov., isolated from the rhizosphere of the halophyte Arthrocnemum macrostachyum.</title>
        <authorList>
            <person name="Camacho M."/>
            <person name="Redondo-Gomez S."/>
            <person name="Rodriguez-Llorente I."/>
            <person name="Rohde M."/>
            <person name="Sproer C."/>
            <person name="Schumann P."/>
            <person name="Klenk H.P."/>
            <person name="Montero-Calasanz M.D.C."/>
        </authorList>
    </citation>
    <scope>NUCLEOTIDE SEQUENCE [LARGE SCALE GENOMIC DNA]</scope>
    <source>
        <strain evidence="2 3">DSM 29163</strain>
    </source>
</reference>
<dbReference type="InterPro" id="IPR003673">
    <property type="entry name" value="CoA-Trfase_fam_III"/>
</dbReference>